<dbReference type="InterPro" id="IPR003715">
    <property type="entry name" value="Poly_export_N"/>
</dbReference>
<keyword evidence="14" id="KW-0449">Lipoprotein</keyword>
<keyword evidence="3" id="KW-0813">Transport</keyword>
<dbReference type="Gene3D" id="3.30.1950.10">
    <property type="entry name" value="wza like domain"/>
    <property type="match status" value="1"/>
</dbReference>
<evidence type="ECO:0000256" key="15">
    <source>
        <dbReference type="SAM" id="Phobius"/>
    </source>
</evidence>
<evidence type="ECO:0000256" key="8">
    <source>
        <dbReference type="ARBA" id="ARBA00023047"/>
    </source>
</evidence>
<comment type="similarity">
    <text evidence="2">Belongs to the BexD/CtrA/VexA family.</text>
</comment>
<dbReference type="InterPro" id="IPR054765">
    <property type="entry name" value="SLBB_dom"/>
</dbReference>
<keyword evidence="13" id="KW-0998">Cell outer membrane</keyword>
<dbReference type="PROSITE" id="PS51257">
    <property type="entry name" value="PROKAR_LIPOPROTEIN"/>
    <property type="match status" value="1"/>
</dbReference>
<dbReference type="EMBL" id="JABAHZ010000005">
    <property type="protein sequence ID" value="NLR81001.1"/>
    <property type="molecule type" value="Genomic_DNA"/>
</dbReference>
<keyword evidence="11 15" id="KW-0472">Membrane</keyword>
<evidence type="ECO:0000256" key="7">
    <source>
        <dbReference type="ARBA" id="ARBA00022729"/>
    </source>
</evidence>
<dbReference type="InterPro" id="IPR049712">
    <property type="entry name" value="Poly_export"/>
</dbReference>
<dbReference type="Proteomes" id="UP000552864">
    <property type="component" value="Unassembled WGS sequence"/>
</dbReference>
<evidence type="ECO:0000313" key="18">
    <source>
        <dbReference type="EMBL" id="NLR81001.1"/>
    </source>
</evidence>
<keyword evidence="8" id="KW-0625">Polysaccharide transport</keyword>
<evidence type="ECO:0008006" key="20">
    <source>
        <dbReference type="Google" id="ProtNLM"/>
    </source>
</evidence>
<evidence type="ECO:0000256" key="11">
    <source>
        <dbReference type="ARBA" id="ARBA00023136"/>
    </source>
</evidence>
<dbReference type="RefSeq" id="WP_168740662.1">
    <property type="nucleotide sequence ID" value="NZ_JABAHZ010000005.1"/>
</dbReference>
<dbReference type="GO" id="GO:0015159">
    <property type="term" value="F:polysaccharide transmembrane transporter activity"/>
    <property type="evidence" value="ECO:0007669"/>
    <property type="project" value="InterPro"/>
</dbReference>
<keyword evidence="12" id="KW-0564">Palmitate</keyword>
<dbReference type="GO" id="GO:0015288">
    <property type="term" value="F:porin activity"/>
    <property type="evidence" value="ECO:0007669"/>
    <property type="project" value="UniProtKB-KW"/>
</dbReference>
<keyword evidence="9" id="KW-0406">Ion transport</keyword>
<keyword evidence="7" id="KW-0732">Signal</keyword>
<keyword evidence="4" id="KW-1134">Transmembrane beta strand</keyword>
<evidence type="ECO:0000256" key="10">
    <source>
        <dbReference type="ARBA" id="ARBA00023114"/>
    </source>
</evidence>
<accession>A0A847SGQ8</accession>
<evidence type="ECO:0000256" key="14">
    <source>
        <dbReference type="ARBA" id="ARBA00023288"/>
    </source>
</evidence>
<comment type="caution">
    <text evidence="18">The sequence shown here is derived from an EMBL/GenBank/DDBJ whole genome shotgun (WGS) entry which is preliminary data.</text>
</comment>
<dbReference type="GO" id="GO:0046930">
    <property type="term" value="C:pore complex"/>
    <property type="evidence" value="ECO:0007669"/>
    <property type="project" value="UniProtKB-KW"/>
</dbReference>
<evidence type="ECO:0000256" key="13">
    <source>
        <dbReference type="ARBA" id="ARBA00023237"/>
    </source>
</evidence>
<evidence type="ECO:0000256" key="2">
    <source>
        <dbReference type="ARBA" id="ARBA00009450"/>
    </source>
</evidence>
<reference evidence="18 19" key="1">
    <citation type="submission" date="2020-04" db="EMBL/GenBank/DDBJ databases">
        <authorList>
            <person name="Yin C."/>
        </authorList>
    </citation>
    <scope>NUCLEOTIDE SEQUENCE [LARGE SCALE GENOMIC DNA]</scope>
    <source>
        <strain evidence="18 19">Ak56</strain>
    </source>
</reference>
<keyword evidence="19" id="KW-1185">Reference proteome</keyword>
<proteinExistence type="inferred from homology"/>
<evidence type="ECO:0000313" key="19">
    <source>
        <dbReference type="Proteomes" id="UP000552864"/>
    </source>
</evidence>
<evidence type="ECO:0000256" key="3">
    <source>
        <dbReference type="ARBA" id="ARBA00022448"/>
    </source>
</evidence>
<dbReference type="Pfam" id="PF02563">
    <property type="entry name" value="Poly_export"/>
    <property type="match status" value="1"/>
</dbReference>
<name>A0A847SGQ8_9BACT</name>
<dbReference type="Pfam" id="PF22461">
    <property type="entry name" value="SLBB_2"/>
    <property type="match status" value="1"/>
</dbReference>
<keyword evidence="15" id="KW-1133">Transmembrane helix</keyword>
<evidence type="ECO:0000256" key="5">
    <source>
        <dbReference type="ARBA" id="ARBA00022597"/>
    </source>
</evidence>
<dbReference type="GO" id="GO:0009279">
    <property type="term" value="C:cell outer membrane"/>
    <property type="evidence" value="ECO:0007669"/>
    <property type="project" value="UniProtKB-SubCell"/>
</dbReference>
<keyword evidence="5" id="KW-0762">Sugar transport</keyword>
<keyword evidence="6 15" id="KW-0812">Transmembrane</keyword>
<sequence length="253" mass="27653">MGSIIRFLILILGVLLSGCATNRKINYFNDIAARSGTDSLQPYRQLRIQPGDVLQITITTFDKDISLIFNPNTANPTVPGGNGMDQGYLVDSSGHINLPVIGKIYVKDETTSQINDQVKQQLSQTMQNVYVSTRLVNFKVSVLGDVARPGSFRIGAERASILDALAMAGDMTSTAVRNDVMVIREVNGEKTYVTLNLNDSKTLSSPYYYLANNDVVYVKSGPGRTWPTSRLIVLLPAIISAISLVTTIVLLHK</sequence>
<keyword evidence="10" id="KW-0626">Porin</keyword>
<feature type="domain" description="Polysaccharide export protein N-terminal" evidence="16">
    <location>
        <begin position="44"/>
        <end position="135"/>
    </location>
</feature>
<comment type="subcellular location">
    <subcellularLocation>
        <location evidence="1">Cell outer membrane</location>
        <topology evidence="1">Multi-pass membrane protein</topology>
    </subcellularLocation>
</comment>
<dbReference type="GO" id="GO:0006811">
    <property type="term" value="P:monoatomic ion transport"/>
    <property type="evidence" value="ECO:0007669"/>
    <property type="project" value="UniProtKB-KW"/>
</dbReference>
<evidence type="ECO:0000259" key="16">
    <source>
        <dbReference type="Pfam" id="PF02563"/>
    </source>
</evidence>
<dbReference type="PANTHER" id="PTHR33619:SF3">
    <property type="entry name" value="POLYSACCHARIDE EXPORT PROTEIN GFCE-RELATED"/>
    <property type="match status" value="1"/>
</dbReference>
<dbReference type="PANTHER" id="PTHR33619">
    <property type="entry name" value="POLYSACCHARIDE EXPORT PROTEIN GFCE-RELATED"/>
    <property type="match status" value="1"/>
</dbReference>
<evidence type="ECO:0000256" key="12">
    <source>
        <dbReference type="ARBA" id="ARBA00023139"/>
    </source>
</evidence>
<feature type="transmembrane region" description="Helical" evidence="15">
    <location>
        <begin position="231"/>
        <end position="251"/>
    </location>
</feature>
<evidence type="ECO:0000256" key="4">
    <source>
        <dbReference type="ARBA" id="ARBA00022452"/>
    </source>
</evidence>
<gene>
    <name evidence="18" type="ORF">HGH91_20395</name>
</gene>
<evidence type="ECO:0000256" key="6">
    <source>
        <dbReference type="ARBA" id="ARBA00022692"/>
    </source>
</evidence>
<evidence type="ECO:0000259" key="17">
    <source>
        <dbReference type="Pfam" id="PF22461"/>
    </source>
</evidence>
<protein>
    <recommendedName>
        <fullName evidence="20">Polysaccharide export outer membrane protein</fullName>
    </recommendedName>
</protein>
<dbReference type="AlphaFoldDB" id="A0A847SGQ8"/>
<dbReference type="Gene3D" id="3.10.560.10">
    <property type="entry name" value="Outer membrane lipoprotein wza domain like"/>
    <property type="match status" value="1"/>
</dbReference>
<evidence type="ECO:0000256" key="9">
    <source>
        <dbReference type="ARBA" id="ARBA00023065"/>
    </source>
</evidence>
<evidence type="ECO:0000256" key="1">
    <source>
        <dbReference type="ARBA" id="ARBA00004571"/>
    </source>
</evidence>
<feature type="domain" description="SLBB" evidence="17">
    <location>
        <begin position="139"/>
        <end position="218"/>
    </location>
</feature>
<organism evidence="18 19">
    <name type="scientific">Chitinophaga eiseniae</name>
    <dbReference type="NCBI Taxonomy" id="634771"/>
    <lineage>
        <taxon>Bacteria</taxon>
        <taxon>Pseudomonadati</taxon>
        <taxon>Bacteroidota</taxon>
        <taxon>Chitinophagia</taxon>
        <taxon>Chitinophagales</taxon>
        <taxon>Chitinophagaceae</taxon>
        <taxon>Chitinophaga</taxon>
    </lineage>
</organism>